<evidence type="ECO:0000313" key="9">
    <source>
        <dbReference type="EMBL" id="MDC7695303.1"/>
    </source>
</evidence>
<gene>
    <name evidence="9" type="ORF">PQU94_13540</name>
</gene>
<evidence type="ECO:0000256" key="5">
    <source>
        <dbReference type="ARBA" id="ARBA00022989"/>
    </source>
</evidence>
<protein>
    <submittedName>
        <fullName evidence="9">Glycosyltransferase family 2 protein</fullName>
    </submittedName>
</protein>
<keyword evidence="4 7" id="KW-0812">Transmembrane</keyword>
<reference evidence="9 10" key="1">
    <citation type="submission" date="2023-01" db="EMBL/GenBank/DDBJ databases">
        <title>Novel species of the genus Asticcacaulis isolated from rivers.</title>
        <authorList>
            <person name="Lu H."/>
        </authorList>
    </citation>
    <scope>NUCLEOTIDE SEQUENCE [LARGE SCALE GENOMIC DNA]</scope>
    <source>
        <strain evidence="9 10">DXS10W</strain>
    </source>
</reference>
<organism evidence="9 10">
    <name type="scientific">Asticcacaulis currens</name>
    <dbReference type="NCBI Taxonomy" id="2984210"/>
    <lineage>
        <taxon>Bacteria</taxon>
        <taxon>Pseudomonadati</taxon>
        <taxon>Pseudomonadota</taxon>
        <taxon>Alphaproteobacteria</taxon>
        <taxon>Caulobacterales</taxon>
        <taxon>Caulobacteraceae</taxon>
        <taxon>Asticcacaulis</taxon>
    </lineage>
</organism>
<sequence>MPPEPKRQPALSPDLAESARPNLYVVSDSARGIAPLPARFSARTPPAVWQWAALAALTLALVSGLWLAFGPLTQALYWLCWGVFMLNASLRLAACVVPVVTHTPAPLADADLPVYSVIVALYKEAAIAPQLIAALEALDYPRHRLEILFAIEDDDPETLIAFEHHLNRDLHPHRAHMRVVRVETAPPRTKPRALNFALQRARGDLVAIYDAEDIPVPRQLREAAAHFASLPARVACLQAPLRPAGARGFIARQFAAEYAVQFDVLLPALHRAGLTFPLGGTSNHFRVEALKAAGAWDAHNVTEDADLAYRLARQGYGSGLIAAPTRETPPPDTRTWLPQRTRWLKGHMQTLLVHTRSLRDLPVMTGLGLMLSLGMNVFSALFYAPFVALVLAGRLVNLLQPGLGGMAIPDLILLICGPGFAQIALHGAARRAGLHLSLWDRLSLPVYWGLQSFGAAFALYQLVMRPFHWDKTEHLPAEPAPAPAS</sequence>
<evidence type="ECO:0000256" key="1">
    <source>
        <dbReference type="ARBA" id="ARBA00004141"/>
    </source>
</evidence>
<evidence type="ECO:0000256" key="6">
    <source>
        <dbReference type="ARBA" id="ARBA00023136"/>
    </source>
</evidence>
<comment type="caution">
    <text evidence="9">The sequence shown here is derived from an EMBL/GenBank/DDBJ whole genome shotgun (WGS) entry which is preliminary data.</text>
</comment>
<keyword evidence="2" id="KW-0328">Glycosyltransferase</keyword>
<dbReference type="InterPro" id="IPR001173">
    <property type="entry name" value="Glyco_trans_2-like"/>
</dbReference>
<feature type="transmembrane region" description="Helical" evidence="7">
    <location>
        <begin position="366"/>
        <end position="391"/>
    </location>
</feature>
<evidence type="ECO:0000256" key="4">
    <source>
        <dbReference type="ARBA" id="ARBA00022692"/>
    </source>
</evidence>
<feature type="domain" description="Glycosyltransferase 2-like" evidence="8">
    <location>
        <begin position="206"/>
        <end position="387"/>
    </location>
</feature>
<proteinExistence type="predicted"/>
<evidence type="ECO:0000256" key="7">
    <source>
        <dbReference type="SAM" id="Phobius"/>
    </source>
</evidence>
<evidence type="ECO:0000256" key="3">
    <source>
        <dbReference type="ARBA" id="ARBA00022679"/>
    </source>
</evidence>
<feature type="transmembrane region" description="Helical" evidence="7">
    <location>
        <begin position="112"/>
        <end position="135"/>
    </location>
</feature>
<dbReference type="PANTHER" id="PTHR43867:SF2">
    <property type="entry name" value="CELLULOSE SYNTHASE CATALYTIC SUBUNIT A [UDP-FORMING]"/>
    <property type="match status" value="1"/>
</dbReference>
<keyword evidence="5 7" id="KW-1133">Transmembrane helix</keyword>
<dbReference type="EMBL" id="JAQQKW010000008">
    <property type="protein sequence ID" value="MDC7695303.1"/>
    <property type="molecule type" value="Genomic_DNA"/>
</dbReference>
<evidence type="ECO:0000313" key="10">
    <source>
        <dbReference type="Proteomes" id="UP001216595"/>
    </source>
</evidence>
<feature type="transmembrane region" description="Helical" evidence="7">
    <location>
        <begin position="403"/>
        <end position="425"/>
    </location>
</feature>
<dbReference type="PANTHER" id="PTHR43867">
    <property type="entry name" value="CELLULOSE SYNTHASE CATALYTIC SUBUNIT A [UDP-FORMING]"/>
    <property type="match status" value="1"/>
</dbReference>
<dbReference type="InterPro" id="IPR050321">
    <property type="entry name" value="Glycosyltr_2/OpgH_subfam"/>
</dbReference>
<dbReference type="Gene3D" id="3.90.550.10">
    <property type="entry name" value="Spore Coat Polysaccharide Biosynthesis Protein SpsA, Chain A"/>
    <property type="match status" value="1"/>
</dbReference>
<dbReference type="RefSeq" id="WP_272741978.1">
    <property type="nucleotide sequence ID" value="NZ_JAQQKW010000008.1"/>
</dbReference>
<dbReference type="InterPro" id="IPR029044">
    <property type="entry name" value="Nucleotide-diphossugar_trans"/>
</dbReference>
<dbReference type="Proteomes" id="UP001216595">
    <property type="component" value="Unassembled WGS sequence"/>
</dbReference>
<evidence type="ECO:0000256" key="2">
    <source>
        <dbReference type="ARBA" id="ARBA00022676"/>
    </source>
</evidence>
<dbReference type="SUPFAM" id="SSF53448">
    <property type="entry name" value="Nucleotide-diphospho-sugar transferases"/>
    <property type="match status" value="1"/>
</dbReference>
<feature type="transmembrane region" description="Helical" evidence="7">
    <location>
        <begin position="48"/>
        <end position="69"/>
    </location>
</feature>
<name>A0ABT5IGG9_9CAUL</name>
<keyword evidence="3" id="KW-0808">Transferase</keyword>
<evidence type="ECO:0000259" key="8">
    <source>
        <dbReference type="Pfam" id="PF13632"/>
    </source>
</evidence>
<keyword evidence="6 7" id="KW-0472">Membrane</keyword>
<feature type="transmembrane region" description="Helical" evidence="7">
    <location>
        <begin position="76"/>
        <end position="100"/>
    </location>
</feature>
<accession>A0ABT5IGG9</accession>
<comment type="subcellular location">
    <subcellularLocation>
        <location evidence="1">Membrane</location>
        <topology evidence="1">Multi-pass membrane protein</topology>
    </subcellularLocation>
</comment>
<dbReference type="Pfam" id="PF13632">
    <property type="entry name" value="Glyco_trans_2_3"/>
    <property type="match status" value="1"/>
</dbReference>
<feature type="transmembrane region" description="Helical" evidence="7">
    <location>
        <begin position="446"/>
        <end position="463"/>
    </location>
</feature>
<keyword evidence="10" id="KW-1185">Reference proteome</keyword>